<feature type="compositionally biased region" description="Polar residues" evidence="1">
    <location>
        <begin position="223"/>
        <end position="232"/>
    </location>
</feature>
<gene>
    <name evidence="2" type="ORF">SHKM778_33940</name>
</gene>
<organism evidence="2">
    <name type="scientific">Streptomyces haneummycinicus</name>
    <dbReference type="NCBI Taxonomy" id="3074435"/>
    <lineage>
        <taxon>Bacteria</taxon>
        <taxon>Bacillati</taxon>
        <taxon>Actinomycetota</taxon>
        <taxon>Actinomycetes</taxon>
        <taxon>Kitasatosporales</taxon>
        <taxon>Streptomycetaceae</taxon>
        <taxon>Streptomyces</taxon>
    </lineage>
</organism>
<proteinExistence type="predicted"/>
<sequence length="283" mass="31200">MLGRKVGESSSWTNPLEYPNECYTELARYAANAQLLGLVRGYENKVRFPHSIIQAYLGYRLLSEVEADGVAAVVEPALHSPGPSRELLIALVLLSRHRAAPPPQPAVRPDQGRSRRLLRGRRTPSNLAGLLRKAAANRHDAKYFDLYAAALEIDSVDPAPIQEELARDLDEQWADLDTKGDQRTVEDAKLGLVRRFGAALRERERRRGESGPLPGRRPRDRTSLTSASSGSARTRPPIRSGPRSRISWPPAVTRPSRACGRGSPSEPIPWSSTWRGPARPSGS</sequence>
<reference evidence="2" key="1">
    <citation type="submission" date="2024-06" db="EMBL/GenBank/DDBJ databases">
        <authorList>
            <consortium name="consrtm"/>
            <person name="Uemura M."/>
            <person name="Terahara T."/>
        </authorList>
    </citation>
    <scope>NUCLEOTIDE SEQUENCE</scope>
    <source>
        <strain evidence="2">KM77-8</strain>
    </source>
</reference>
<dbReference type="EMBL" id="AP035768">
    <property type="protein sequence ID" value="BFO17006.1"/>
    <property type="molecule type" value="Genomic_DNA"/>
</dbReference>
<dbReference type="AlphaFoldDB" id="A0AAT9HIA0"/>
<protein>
    <submittedName>
        <fullName evidence="2">Uncharacterized protein</fullName>
    </submittedName>
</protein>
<evidence type="ECO:0000313" key="2">
    <source>
        <dbReference type="EMBL" id="BFO17006.1"/>
    </source>
</evidence>
<name>A0AAT9HIA0_9ACTN</name>
<accession>A0AAT9HIA0</accession>
<evidence type="ECO:0000256" key="1">
    <source>
        <dbReference type="SAM" id="MobiDB-lite"/>
    </source>
</evidence>
<reference evidence="2" key="2">
    <citation type="submission" date="2024-07" db="EMBL/GenBank/DDBJ databases">
        <title>Streptomyces haneummycinica sp. nov., a new antibiotic-producing actinobacterium isolated from marine sediment.</title>
        <authorList>
            <person name="Uemura M."/>
            <person name="Hamada M."/>
            <person name="Hirano S."/>
            <person name="Kobayashi K."/>
            <person name="Ohshiro T."/>
            <person name="Kobayashi T."/>
            <person name="Terahara T."/>
        </authorList>
    </citation>
    <scope>NUCLEOTIDE SEQUENCE</scope>
    <source>
        <strain evidence="2">KM77-8</strain>
    </source>
</reference>
<feature type="region of interest" description="Disordered" evidence="1">
    <location>
        <begin position="100"/>
        <end position="119"/>
    </location>
</feature>
<feature type="region of interest" description="Disordered" evidence="1">
    <location>
        <begin position="202"/>
        <end position="283"/>
    </location>
</feature>
<feature type="compositionally biased region" description="Low complexity" evidence="1">
    <location>
        <begin position="233"/>
        <end position="250"/>
    </location>
</feature>